<proteinExistence type="predicted"/>
<gene>
    <name evidence="1" type="ORF">AVEN_22270_1</name>
</gene>
<evidence type="ECO:0000313" key="1">
    <source>
        <dbReference type="EMBL" id="GBM88443.1"/>
    </source>
</evidence>
<dbReference type="EMBL" id="BGPR01003462">
    <property type="protein sequence ID" value="GBM88443.1"/>
    <property type="molecule type" value="Genomic_DNA"/>
</dbReference>
<evidence type="ECO:0000313" key="2">
    <source>
        <dbReference type="Proteomes" id="UP000499080"/>
    </source>
</evidence>
<organism evidence="1 2">
    <name type="scientific">Araneus ventricosus</name>
    <name type="common">Orbweaver spider</name>
    <name type="synonym">Epeira ventricosa</name>
    <dbReference type="NCBI Taxonomy" id="182803"/>
    <lineage>
        <taxon>Eukaryota</taxon>
        <taxon>Metazoa</taxon>
        <taxon>Ecdysozoa</taxon>
        <taxon>Arthropoda</taxon>
        <taxon>Chelicerata</taxon>
        <taxon>Arachnida</taxon>
        <taxon>Araneae</taxon>
        <taxon>Araneomorphae</taxon>
        <taxon>Entelegynae</taxon>
        <taxon>Araneoidea</taxon>
        <taxon>Araneidae</taxon>
        <taxon>Araneus</taxon>
    </lineage>
</organism>
<name>A0A4Y2JDR8_ARAVE</name>
<accession>A0A4Y2JDR8</accession>
<keyword evidence="2" id="KW-1185">Reference proteome</keyword>
<dbReference type="AlphaFoldDB" id="A0A4Y2JDR8"/>
<comment type="caution">
    <text evidence="1">The sequence shown here is derived from an EMBL/GenBank/DDBJ whole genome shotgun (WGS) entry which is preliminary data.</text>
</comment>
<reference evidence="1 2" key="1">
    <citation type="journal article" date="2019" name="Sci. Rep.">
        <title>Orb-weaving spider Araneus ventricosus genome elucidates the spidroin gene catalogue.</title>
        <authorList>
            <person name="Kono N."/>
            <person name="Nakamura H."/>
            <person name="Ohtoshi R."/>
            <person name="Moran D.A.P."/>
            <person name="Shinohara A."/>
            <person name="Yoshida Y."/>
            <person name="Fujiwara M."/>
            <person name="Mori M."/>
            <person name="Tomita M."/>
            <person name="Arakawa K."/>
        </authorList>
    </citation>
    <scope>NUCLEOTIDE SEQUENCE [LARGE SCALE GENOMIC DNA]</scope>
</reference>
<sequence>MNIKNSLSNLYDLVGVQLLLWGEADILPRPQDSRAFKHTSFIHTSFIFSRSQSCNCLRYVSIFIDVADLKSLLNRWLPQSIFRHCIFIKKDVMVWTFEAVLPSPLFRWCILLSAKMR</sequence>
<protein>
    <submittedName>
        <fullName evidence="1">Uncharacterized protein</fullName>
    </submittedName>
</protein>
<dbReference type="Proteomes" id="UP000499080">
    <property type="component" value="Unassembled WGS sequence"/>
</dbReference>